<dbReference type="InterPro" id="IPR001173">
    <property type="entry name" value="Glyco_trans_2-like"/>
</dbReference>
<dbReference type="OrthoDB" id="597270at2"/>
<name>A0A3R9MEY0_9FLAO</name>
<feature type="domain" description="Glycosyltransferase 2-like" evidence="1">
    <location>
        <begin position="6"/>
        <end position="111"/>
    </location>
</feature>
<sequence>MTKLISIIIPLYNRVHLVRETLDSILAQTYTHWECLVVDDGSTDNTLTVIKEYTTKDARIRVFYRPDTKPKGASSCRNYGLDQATGDLIWFFDSDDMMLPYTLSNRMAFVKMFPDLDFWVFQTQRFFKTPGDDAMVWNDLTKHNAADLNDFMGINPVWHTSGPQWKREFLVKNNLYFTEGVMSWQDWEFHIRVLLLQPKYKKFIDVQAFSYQRFHDGDAINKWQDTQVVYNRLDTIYRLATQFTQAERLTKLHQKQLAKVVYFNLSLLPKTINVRPLWKRFWCFYPNLSKIDLWFWSMYLHTYRKQHRRGYYRLRKVMDWCKKVYFSKHLAIDDLSTRTWYKIQQN</sequence>
<protein>
    <submittedName>
        <fullName evidence="2">Glycosyltransferase family 2 protein</fullName>
    </submittedName>
</protein>
<dbReference type="PANTHER" id="PTHR22916:SF3">
    <property type="entry name" value="UDP-GLCNAC:BETAGAL BETA-1,3-N-ACETYLGLUCOSAMINYLTRANSFERASE-LIKE PROTEIN 1"/>
    <property type="match status" value="1"/>
</dbReference>
<dbReference type="Gene3D" id="3.90.550.10">
    <property type="entry name" value="Spore Coat Polysaccharide Biosynthesis Protein SpsA, Chain A"/>
    <property type="match status" value="1"/>
</dbReference>
<dbReference type="SUPFAM" id="SSF53448">
    <property type="entry name" value="Nucleotide-diphospho-sugar transferases"/>
    <property type="match status" value="1"/>
</dbReference>
<evidence type="ECO:0000259" key="1">
    <source>
        <dbReference type="Pfam" id="PF00535"/>
    </source>
</evidence>
<dbReference type="EMBL" id="RWBG01000002">
    <property type="protein sequence ID" value="RSK40512.1"/>
    <property type="molecule type" value="Genomic_DNA"/>
</dbReference>
<accession>A0A3R9MEY0</accession>
<keyword evidence="3" id="KW-1185">Reference proteome</keyword>
<dbReference type="Proteomes" id="UP000270620">
    <property type="component" value="Unassembled WGS sequence"/>
</dbReference>
<organism evidence="2 3">
    <name type="scientific">Mangrovimonas spongiae</name>
    <dbReference type="NCBI Taxonomy" id="2494697"/>
    <lineage>
        <taxon>Bacteria</taxon>
        <taxon>Pseudomonadati</taxon>
        <taxon>Bacteroidota</taxon>
        <taxon>Flavobacteriia</taxon>
        <taxon>Flavobacteriales</taxon>
        <taxon>Flavobacteriaceae</taxon>
        <taxon>Mangrovimonas</taxon>
    </lineage>
</organism>
<reference evidence="2 3" key="1">
    <citation type="submission" date="2018-12" db="EMBL/GenBank/DDBJ databases">
        <title>Mangrovimonas spongiae sp. nov., a novel member of the genus Mangrovimonas isolated from marine sponge.</title>
        <authorList>
            <person name="Zhuang L."/>
            <person name="Luo L."/>
        </authorList>
    </citation>
    <scope>NUCLEOTIDE SEQUENCE [LARGE SCALE GENOMIC DNA]</scope>
    <source>
        <strain evidence="2 3">HN-E26</strain>
    </source>
</reference>
<dbReference type="PANTHER" id="PTHR22916">
    <property type="entry name" value="GLYCOSYLTRANSFERASE"/>
    <property type="match status" value="1"/>
</dbReference>
<evidence type="ECO:0000313" key="3">
    <source>
        <dbReference type="Proteomes" id="UP000270620"/>
    </source>
</evidence>
<dbReference type="GO" id="GO:0016758">
    <property type="term" value="F:hexosyltransferase activity"/>
    <property type="evidence" value="ECO:0007669"/>
    <property type="project" value="UniProtKB-ARBA"/>
</dbReference>
<dbReference type="Pfam" id="PF00535">
    <property type="entry name" value="Glycos_transf_2"/>
    <property type="match status" value="1"/>
</dbReference>
<keyword evidence="2" id="KW-0808">Transferase</keyword>
<evidence type="ECO:0000313" key="2">
    <source>
        <dbReference type="EMBL" id="RSK40512.1"/>
    </source>
</evidence>
<gene>
    <name evidence="2" type="ORF">EJA19_05920</name>
</gene>
<proteinExistence type="predicted"/>
<dbReference type="AlphaFoldDB" id="A0A3R9MEY0"/>
<dbReference type="RefSeq" id="WP_125467427.1">
    <property type="nucleotide sequence ID" value="NZ_RWBG01000002.1"/>
</dbReference>
<dbReference type="InterPro" id="IPR029044">
    <property type="entry name" value="Nucleotide-diphossugar_trans"/>
</dbReference>
<dbReference type="CDD" id="cd00761">
    <property type="entry name" value="Glyco_tranf_GTA_type"/>
    <property type="match status" value="1"/>
</dbReference>
<comment type="caution">
    <text evidence="2">The sequence shown here is derived from an EMBL/GenBank/DDBJ whole genome shotgun (WGS) entry which is preliminary data.</text>
</comment>